<dbReference type="SFLD" id="SFLDF00284">
    <property type="entry name" value="tRNA_wybutosine-synthesizing"/>
    <property type="match status" value="1"/>
</dbReference>
<proteinExistence type="inferred from homology"/>
<feature type="domain" description="Radical SAM core" evidence="17">
    <location>
        <begin position="376"/>
        <end position="621"/>
    </location>
</feature>
<feature type="region of interest" description="Disordered" evidence="15">
    <location>
        <begin position="80"/>
        <end position="111"/>
    </location>
</feature>
<feature type="compositionally biased region" description="Polar residues" evidence="15">
    <location>
        <begin position="267"/>
        <end position="286"/>
    </location>
</feature>
<dbReference type="PROSITE" id="PS51918">
    <property type="entry name" value="RADICAL_SAM"/>
    <property type="match status" value="1"/>
</dbReference>
<name>A0AAV1HW71_9CHLO</name>
<dbReference type="CDD" id="cd01335">
    <property type="entry name" value="Radical_SAM"/>
    <property type="match status" value="1"/>
</dbReference>
<dbReference type="PRINTS" id="PR00369">
    <property type="entry name" value="FLAVODOXIN"/>
</dbReference>
<keyword evidence="19" id="KW-1185">Reference proteome</keyword>
<dbReference type="Pfam" id="PF08608">
    <property type="entry name" value="Wyosine_form"/>
    <property type="match status" value="1"/>
</dbReference>
<dbReference type="GO" id="GO:0031591">
    <property type="term" value="P:wybutosine biosynthetic process"/>
    <property type="evidence" value="ECO:0007669"/>
    <property type="project" value="TreeGrafter"/>
</dbReference>
<dbReference type="InterPro" id="IPR007197">
    <property type="entry name" value="rSAM"/>
</dbReference>
<sequence>MSSLWHILSPPVDKDSVPVTSTSTLDKAQRGAEGRHCLGSAEPLKALSSILPVQSEACCQSSPSQQSRCGCQQDHGTGKHEHATSCSDSQETTRASDLPPVPDTPPAGQGRVLYASQKGTAAAYASQLAAAAASAGLCLTVTDIVQYEVEQMWNEQCIILVLSTYEDGNPPTAARWFCQWLEESSKDFRVGAEALTNLRYAVFGCGNSLYGTNFNKVAKLADEQLHSMGAQRLCSRGLGDEDTGKMAEQFSSWTRSLLDSMKHRSTMSDQSATADTVDSSDGYCSTDSEKEGEAEVADLEDLGGPAERSGRNANPGASSAADGGEDARKEMLSPPLRAALGKQGYKLIGSHSGVKLCRWTKSMLRGRGGCYKHAFYGIESHRCMEATPSLACANKCVFCWRHHTNPVGREWRWQMDDPESIVEGALGHHVRMINEFKGVPGVMPERLAEGMQPRHCALSLVGEPIMYPEINTLIQQLHSRRISTFLVTNAQFPDRIRALEPVTQLYVSVDAATRDTLKAIDRPLFKDFWERFLECLRLLRNKRQRTVYRLTLVKGWNTAEVANYAKLVTLGEPDFIEVKGVTYCGSSGASSLTMQNVPYHEDVCTFGEALCAECGGEYGLACEHAHSCCILLARRSRFHRDGAWHTWIDYERFQELAAMGESFGSEDYMLPTPAWASYGAPEAGFDPKDTRVKKVRRHPLKADPGGCT</sequence>
<comment type="catalytic activity">
    <reaction evidence="14">
        <text>N(1)-methylguanosine(37) in tRNA(Phe) + pyruvate + S-adenosyl-L-methionine = 4-demethylwyosine(37) in tRNA(Phe) + 5'-deoxyadenosine + L-methionine + CO2 + H2O</text>
        <dbReference type="Rhea" id="RHEA:36347"/>
        <dbReference type="Rhea" id="RHEA-COMP:10164"/>
        <dbReference type="Rhea" id="RHEA-COMP:10165"/>
        <dbReference type="ChEBI" id="CHEBI:15361"/>
        <dbReference type="ChEBI" id="CHEBI:15377"/>
        <dbReference type="ChEBI" id="CHEBI:16526"/>
        <dbReference type="ChEBI" id="CHEBI:17319"/>
        <dbReference type="ChEBI" id="CHEBI:57844"/>
        <dbReference type="ChEBI" id="CHEBI:59789"/>
        <dbReference type="ChEBI" id="CHEBI:64315"/>
        <dbReference type="ChEBI" id="CHEBI:73542"/>
        <dbReference type="EC" id="4.1.3.44"/>
    </reaction>
</comment>
<dbReference type="InterPro" id="IPR013917">
    <property type="entry name" value="tRNA_wybutosine-synth"/>
</dbReference>
<feature type="region of interest" description="Disordered" evidence="15">
    <location>
        <begin position="1"/>
        <end position="34"/>
    </location>
</feature>
<evidence type="ECO:0000256" key="1">
    <source>
        <dbReference type="ARBA" id="ARBA00001966"/>
    </source>
</evidence>
<dbReference type="SFLD" id="SFLDS00029">
    <property type="entry name" value="Radical_SAM"/>
    <property type="match status" value="1"/>
</dbReference>
<dbReference type="Gene3D" id="3.40.50.360">
    <property type="match status" value="1"/>
</dbReference>
<dbReference type="EC" id="4.1.3.44" evidence="4"/>
<keyword evidence="12" id="KW-0456">Lyase</keyword>
<dbReference type="GO" id="GO:0102521">
    <property type="term" value="F:tRNA-4-demethylwyosine synthase activity"/>
    <property type="evidence" value="ECO:0007669"/>
    <property type="project" value="UniProtKB-EC"/>
</dbReference>
<evidence type="ECO:0000256" key="14">
    <source>
        <dbReference type="ARBA" id="ARBA00049466"/>
    </source>
</evidence>
<dbReference type="GO" id="GO:0046872">
    <property type="term" value="F:metal ion binding"/>
    <property type="evidence" value="ECO:0007669"/>
    <property type="project" value="UniProtKB-KW"/>
</dbReference>
<evidence type="ECO:0000256" key="9">
    <source>
        <dbReference type="ARBA" id="ARBA00022741"/>
    </source>
</evidence>
<evidence type="ECO:0000256" key="12">
    <source>
        <dbReference type="ARBA" id="ARBA00023239"/>
    </source>
</evidence>
<dbReference type="InterPro" id="IPR001094">
    <property type="entry name" value="Flavdoxin-like"/>
</dbReference>
<evidence type="ECO:0000259" key="17">
    <source>
        <dbReference type="PROSITE" id="PS51918"/>
    </source>
</evidence>
<keyword evidence="5" id="KW-0004">4Fe-4S</keyword>
<keyword evidence="10" id="KW-0408">Iron</keyword>
<evidence type="ECO:0000256" key="4">
    <source>
        <dbReference type="ARBA" id="ARBA00012821"/>
    </source>
</evidence>
<evidence type="ECO:0000256" key="15">
    <source>
        <dbReference type="SAM" id="MobiDB-lite"/>
    </source>
</evidence>
<dbReference type="InterPro" id="IPR013785">
    <property type="entry name" value="Aldolase_TIM"/>
</dbReference>
<feature type="region of interest" description="Disordered" evidence="15">
    <location>
        <begin position="264"/>
        <end position="330"/>
    </location>
</feature>
<dbReference type="InterPro" id="IPR058240">
    <property type="entry name" value="rSAM_sf"/>
</dbReference>
<accession>A0AAV1HW71</accession>
<dbReference type="SUPFAM" id="SSF102114">
    <property type="entry name" value="Radical SAM enzymes"/>
    <property type="match status" value="1"/>
</dbReference>
<protein>
    <recommendedName>
        <fullName evidence="4">tRNA 4-demethylwyosine synthase (AdoMet-dependent)</fullName>
        <ecNumber evidence="4">4.1.3.44</ecNumber>
    </recommendedName>
</protein>
<gene>
    <name evidence="18" type="ORF">CVIRNUC_002440</name>
</gene>
<feature type="compositionally biased region" description="Polar residues" evidence="15">
    <location>
        <begin position="84"/>
        <end position="95"/>
    </location>
</feature>
<evidence type="ECO:0000256" key="6">
    <source>
        <dbReference type="ARBA" id="ARBA00022691"/>
    </source>
</evidence>
<keyword evidence="11" id="KW-0411">Iron-sulfur</keyword>
<dbReference type="Gene3D" id="3.20.20.70">
    <property type="entry name" value="Aldolase class I"/>
    <property type="match status" value="1"/>
</dbReference>
<evidence type="ECO:0000256" key="10">
    <source>
        <dbReference type="ARBA" id="ARBA00023004"/>
    </source>
</evidence>
<keyword evidence="6" id="KW-0949">S-adenosyl-L-methionine</keyword>
<dbReference type="InterPro" id="IPR029039">
    <property type="entry name" value="Flavoprotein-like_sf"/>
</dbReference>
<evidence type="ECO:0000256" key="3">
    <source>
        <dbReference type="ARBA" id="ARBA00010115"/>
    </source>
</evidence>
<evidence type="ECO:0000256" key="7">
    <source>
        <dbReference type="ARBA" id="ARBA00022694"/>
    </source>
</evidence>
<dbReference type="AlphaFoldDB" id="A0AAV1HW71"/>
<comment type="cofactor">
    <cofactor evidence="1">
        <name>[4Fe-4S] cluster</name>
        <dbReference type="ChEBI" id="CHEBI:49883"/>
    </cofactor>
</comment>
<dbReference type="PANTHER" id="PTHR13930">
    <property type="entry name" value="S-ADENOSYL-L-METHIONINE-DEPENDENT TRNA 4-DEMETHYLWYOSINE SYNTHASE"/>
    <property type="match status" value="1"/>
</dbReference>
<feature type="domain" description="Flavodoxin-like" evidence="16">
    <location>
        <begin position="110"/>
        <end position="258"/>
    </location>
</feature>
<dbReference type="SFLD" id="SFLDG01071">
    <property type="entry name" value="tRNA_wybutosine-synthesizing"/>
    <property type="match status" value="1"/>
</dbReference>
<evidence type="ECO:0000256" key="8">
    <source>
        <dbReference type="ARBA" id="ARBA00022723"/>
    </source>
</evidence>
<reference evidence="18 19" key="1">
    <citation type="submission" date="2023-10" db="EMBL/GenBank/DDBJ databases">
        <authorList>
            <person name="Maclean D."/>
            <person name="Macfadyen A."/>
        </authorList>
    </citation>
    <scope>NUCLEOTIDE SEQUENCE [LARGE SCALE GENOMIC DNA]</scope>
</reference>
<organism evidence="18 19">
    <name type="scientific">Coccomyxa viridis</name>
    <dbReference type="NCBI Taxonomy" id="1274662"/>
    <lineage>
        <taxon>Eukaryota</taxon>
        <taxon>Viridiplantae</taxon>
        <taxon>Chlorophyta</taxon>
        <taxon>core chlorophytes</taxon>
        <taxon>Trebouxiophyceae</taxon>
        <taxon>Trebouxiophyceae incertae sedis</taxon>
        <taxon>Coccomyxaceae</taxon>
        <taxon>Coccomyxa</taxon>
    </lineage>
</organism>
<dbReference type="InterPro" id="IPR008254">
    <property type="entry name" value="Flavodoxin/NO_synth"/>
</dbReference>
<evidence type="ECO:0000313" key="19">
    <source>
        <dbReference type="Proteomes" id="UP001314263"/>
    </source>
</evidence>
<dbReference type="GO" id="GO:0010181">
    <property type="term" value="F:FMN binding"/>
    <property type="evidence" value="ECO:0007669"/>
    <property type="project" value="InterPro"/>
</dbReference>
<dbReference type="Pfam" id="PF00258">
    <property type="entry name" value="Flavodoxin_1"/>
    <property type="match status" value="1"/>
</dbReference>
<evidence type="ECO:0000313" key="18">
    <source>
        <dbReference type="EMBL" id="CAK0756259.1"/>
    </source>
</evidence>
<evidence type="ECO:0000256" key="11">
    <source>
        <dbReference type="ARBA" id="ARBA00023014"/>
    </source>
</evidence>
<dbReference type="PANTHER" id="PTHR13930:SF0">
    <property type="entry name" value="S-ADENOSYL-L-METHIONINE-DEPENDENT TRNA 4-DEMETHYLWYOSINE SYNTHASE TYW1-RELATED"/>
    <property type="match status" value="1"/>
</dbReference>
<dbReference type="GO" id="GO:0051539">
    <property type="term" value="F:4 iron, 4 sulfur cluster binding"/>
    <property type="evidence" value="ECO:0007669"/>
    <property type="project" value="UniProtKB-KW"/>
</dbReference>
<dbReference type="Pfam" id="PF04055">
    <property type="entry name" value="Radical_SAM"/>
    <property type="match status" value="1"/>
</dbReference>
<evidence type="ECO:0000256" key="5">
    <source>
        <dbReference type="ARBA" id="ARBA00022485"/>
    </source>
</evidence>
<dbReference type="InterPro" id="IPR034556">
    <property type="entry name" value="tRNA_wybutosine-synthase"/>
</dbReference>
<dbReference type="SUPFAM" id="SSF52218">
    <property type="entry name" value="Flavoproteins"/>
    <property type="match status" value="1"/>
</dbReference>
<evidence type="ECO:0000259" key="16">
    <source>
        <dbReference type="PROSITE" id="PS50902"/>
    </source>
</evidence>
<keyword evidence="8" id="KW-0479">Metal-binding</keyword>
<keyword evidence="9" id="KW-0547">Nucleotide-binding</keyword>
<comment type="caution">
    <text evidence="18">The sequence shown here is derived from an EMBL/GenBank/DDBJ whole genome shotgun (WGS) entry which is preliminary data.</text>
</comment>
<dbReference type="Proteomes" id="UP001314263">
    <property type="component" value="Unassembled WGS sequence"/>
</dbReference>
<dbReference type="FunFam" id="3.20.20.70:FF:000196">
    <property type="entry name" value="S-adenosyl-L-methionine-dependent tRNA 4-demethylwyosine synthase"/>
    <property type="match status" value="1"/>
</dbReference>
<dbReference type="EMBL" id="CAUYUE010000003">
    <property type="protein sequence ID" value="CAK0756259.1"/>
    <property type="molecule type" value="Genomic_DNA"/>
</dbReference>
<comment type="similarity">
    <text evidence="3">Belongs to the TYW1 family.</text>
</comment>
<comment type="pathway">
    <text evidence="2">tRNA modification; wybutosine-tRNA(Phe) biosynthesis.</text>
</comment>
<keyword evidence="7" id="KW-0819">tRNA processing</keyword>
<evidence type="ECO:0000256" key="2">
    <source>
        <dbReference type="ARBA" id="ARBA00004797"/>
    </source>
</evidence>
<dbReference type="PROSITE" id="PS50902">
    <property type="entry name" value="FLAVODOXIN_LIKE"/>
    <property type="match status" value="1"/>
</dbReference>
<comment type="function">
    <text evidence="13">Probable component of the wybutosine biosynthesis pathway. Wybutosine is a hyper modified guanosine with a tricyclic base found at the 3'-position adjacent to the anticodon of eukaryotic phenylalanine tRNA. Catalyzes the condensation of N-methylguanine with 2 carbon atoms from pyruvate to form the tricyclic 4-demethylwyosine, an intermediate in wybutosine biosynthesis.</text>
</comment>
<evidence type="ECO:0000256" key="13">
    <source>
        <dbReference type="ARBA" id="ARBA00025368"/>
    </source>
</evidence>